<comment type="subunit">
    <text evidence="8">Associates with the 50S ribosomal subunit.</text>
</comment>
<comment type="function">
    <text evidence="8 10">GTPase that plays an essential role in the late steps of ribosome biogenesis.</text>
</comment>
<evidence type="ECO:0000313" key="13">
    <source>
        <dbReference type="Proteomes" id="UP000031518"/>
    </source>
</evidence>
<dbReference type="PIRSF" id="PIRSF006485">
    <property type="entry name" value="GTP-binding_EngA"/>
    <property type="match status" value="1"/>
</dbReference>
<evidence type="ECO:0000256" key="3">
    <source>
        <dbReference type="ARBA" id="ARBA00022517"/>
    </source>
</evidence>
<dbReference type="GO" id="GO:0043022">
    <property type="term" value="F:ribosome binding"/>
    <property type="evidence" value="ECO:0007669"/>
    <property type="project" value="TreeGrafter"/>
</dbReference>
<dbReference type="InterPro" id="IPR006073">
    <property type="entry name" value="GTP-bd"/>
</dbReference>
<accession>A0A0B6X1P5</accession>
<reference evidence="12 13" key="1">
    <citation type="submission" date="2013-12" db="EMBL/GenBank/DDBJ databases">
        <authorList>
            <person name="Stott M."/>
        </authorList>
    </citation>
    <scope>NUCLEOTIDE SEQUENCE [LARGE SCALE GENOMIC DNA]</scope>
    <source>
        <strain evidence="12 13">K22</strain>
    </source>
</reference>
<dbReference type="STRING" id="454194.PYK22_02317"/>
<feature type="domain" description="EngA-type G" evidence="11">
    <location>
        <begin position="189"/>
        <end position="365"/>
    </location>
</feature>
<feature type="binding site" evidence="8">
    <location>
        <begin position="242"/>
        <end position="246"/>
    </location>
    <ligand>
        <name>GTP</name>
        <dbReference type="ChEBI" id="CHEBI:37565"/>
        <label>2</label>
    </ligand>
</feature>
<dbReference type="AlphaFoldDB" id="A0A0B6X1P5"/>
<evidence type="ECO:0000313" key="12">
    <source>
        <dbReference type="EMBL" id="CDM66290.1"/>
    </source>
</evidence>
<gene>
    <name evidence="8" type="primary">der</name>
    <name evidence="12" type="ORF">PYK22_02317</name>
</gene>
<dbReference type="InterPro" id="IPR032859">
    <property type="entry name" value="KH_dom-like"/>
</dbReference>
<dbReference type="PRINTS" id="PR00326">
    <property type="entry name" value="GTP1OBG"/>
</dbReference>
<keyword evidence="13" id="KW-1185">Reference proteome</keyword>
<evidence type="ECO:0000256" key="9">
    <source>
        <dbReference type="PROSITE-ProRule" id="PRU01049"/>
    </source>
</evidence>
<feature type="binding site" evidence="8">
    <location>
        <begin position="195"/>
        <end position="202"/>
    </location>
    <ligand>
        <name>GTP</name>
        <dbReference type="ChEBI" id="CHEBI:37565"/>
        <label>2</label>
    </ligand>
</feature>
<dbReference type="InterPro" id="IPR031166">
    <property type="entry name" value="G_ENGA"/>
</dbReference>
<evidence type="ECO:0000259" key="11">
    <source>
        <dbReference type="PROSITE" id="PS51712"/>
    </source>
</evidence>
<evidence type="ECO:0000256" key="5">
    <source>
        <dbReference type="ARBA" id="ARBA00022741"/>
    </source>
</evidence>
<comment type="similarity">
    <text evidence="1 8 9 10">Belongs to the TRAFAC class TrmE-Era-EngA-EngB-Septin-like GTPase superfamily. EngA (Der) GTPase family.</text>
</comment>
<dbReference type="Gene3D" id="3.30.300.20">
    <property type="match status" value="1"/>
</dbReference>
<keyword evidence="3 8" id="KW-0690">Ribosome biogenesis</keyword>
<reference evidence="12 13" key="2">
    <citation type="submission" date="2015-01" db="EMBL/GenBank/DDBJ databases">
        <title>Complete genome sequence of Pyrinomonas methylaliphatogenes type strain K22T.</title>
        <authorList>
            <person name="Lee K.C.Y."/>
            <person name="Power J.F."/>
            <person name="Dunfield P.F."/>
            <person name="Morgan X.C."/>
            <person name="Huttenhower C."/>
            <person name="Stott M.B."/>
        </authorList>
    </citation>
    <scope>NUCLEOTIDE SEQUENCE [LARGE SCALE GENOMIC DNA]</scope>
    <source>
        <strain evidence="12 13">K22</strain>
    </source>
</reference>
<feature type="domain" description="EngA-type G" evidence="11">
    <location>
        <begin position="13"/>
        <end position="177"/>
    </location>
</feature>
<dbReference type="GO" id="GO:0005525">
    <property type="term" value="F:GTP binding"/>
    <property type="evidence" value="ECO:0007669"/>
    <property type="project" value="UniProtKB-UniRule"/>
</dbReference>
<feature type="binding site" evidence="8">
    <location>
        <begin position="129"/>
        <end position="132"/>
    </location>
    <ligand>
        <name>GTP</name>
        <dbReference type="ChEBI" id="CHEBI:37565"/>
        <label>1</label>
    </ligand>
</feature>
<dbReference type="SMART" id="SM00382">
    <property type="entry name" value="AAA"/>
    <property type="match status" value="2"/>
</dbReference>
<evidence type="ECO:0000256" key="6">
    <source>
        <dbReference type="ARBA" id="ARBA00023134"/>
    </source>
</evidence>
<keyword evidence="5 8" id="KW-0547">Nucleotide-binding</keyword>
<dbReference type="CDD" id="cd01895">
    <property type="entry name" value="EngA2"/>
    <property type="match status" value="1"/>
</dbReference>
<dbReference type="SUPFAM" id="SSF52540">
    <property type="entry name" value="P-loop containing nucleoside triphosphate hydrolases"/>
    <property type="match status" value="2"/>
</dbReference>
<evidence type="ECO:0000256" key="10">
    <source>
        <dbReference type="RuleBase" id="RU004481"/>
    </source>
</evidence>
<dbReference type="Pfam" id="PF01926">
    <property type="entry name" value="MMR_HSR1"/>
    <property type="match status" value="2"/>
</dbReference>
<dbReference type="PANTHER" id="PTHR43834">
    <property type="entry name" value="GTPASE DER"/>
    <property type="match status" value="1"/>
</dbReference>
<sequence>MTAKTQIERRGLPLVAIIGRPNVGKSTLFNRLIGQRRAIVGDEPGITRDRIYGEAEWAGRRFAVVDTGGIVPDDDAVIPANIFKQADVAINEADALVWVVDVRAGVTPLDEELARLLRATGKPVFVAANKADAQRVDAEALEFTRFGFEQVFPVSAEQGLGTGELLDALIARLDFAVVAEEEGDRGREIRLAIIGRPNVGKSSLLNRLLGEERVIVSPVPGTTRDAVDTLLERDGQRFRLIDTAGIRRKGKTEEMAETLAVIMARKSLERADVAVLVIDATEGPVALDANIAGYAYESGCSIIIAVNKWDAVPNKTERTAAEFERAVRERLKFLDWAPVVTVSALTGQRVERLLALAERAWQARHFRIPTSQLNEFFERNIAPFGADVRGRGGGRLRVQYVTQASVNPPTFVVFTAGGRPGLHFSYERYLENRIREEWEFFATPIRIVERHRSARKKRR</sequence>
<feature type="binding site" evidence="8">
    <location>
        <begin position="66"/>
        <end position="70"/>
    </location>
    <ligand>
        <name>GTP</name>
        <dbReference type="ChEBI" id="CHEBI:37565"/>
        <label>1</label>
    </ligand>
</feature>
<dbReference type="FunFam" id="3.40.50.300:FF:000040">
    <property type="entry name" value="GTPase Der"/>
    <property type="match status" value="1"/>
</dbReference>
<organism evidence="12 13">
    <name type="scientific">Pyrinomonas methylaliphatogenes</name>
    <dbReference type="NCBI Taxonomy" id="454194"/>
    <lineage>
        <taxon>Bacteria</taxon>
        <taxon>Pseudomonadati</taxon>
        <taxon>Acidobacteriota</taxon>
        <taxon>Blastocatellia</taxon>
        <taxon>Blastocatellales</taxon>
        <taxon>Pyrinomonadaceae</taxon>
        <taxon>Pyrinomonas</taxon>
    </lineage>
</organism>
<keyword evidence="6 8" id="KW-0342">GTP-binding</keyword>
<protein>
    <recommendedName>
        <fullName evidence="2 8">GTPase Der</fullName>
    </recommendedName>
    <alternativeName>
        <fullName evidence="7 8">GTP-binding protein EngA</fullName>
    </alternativeName>
</protein>
<dbReference type="Proteomes" id="UP000031518">
    <property type="component" value="Unassembled WGS sequence"/>
</dbReference>
<dbReference type="GO" id="GO:0042254">
    <property type="term" value="P:ribosome biogenesis"/>
    <property type="evidence" value="ECO:0007669"/>
    <property type="project" value="UniProtKB-KW"/>
</dbReference>
<dbReference type="HAMAP" id="MF_00195">
    <property type="entry name" value="GTPase_Der"/>
    <property type="match status" value="1"/>
</dbReference>
<name>A0A0B6X1P5_9BACT</name>
<evidence type="ECO:0000256" key="8">
    <source>
        <dbReference type="HAMAP-Rule" id="MF_00195"/>
    </source>
</evidence>
<evidence type="ECO:0000256" key="1">
    <source>
        <dbReference type="ARBA" id="ARBA00008279"/>
    </source>
</evidence>
<dbReference type="EMBL" id="CBXV010000008">
    <property type="protein sequence ID" value="CDM66290.1"/>
    <property type="molecule type" value="Genomic_DNA"/>
</dbReference>
<dbReference type="OrthoDB" id="9805918at2"/>
<dbReference type="PANTHER" id="PTHR43834:SF6">
    <property type="entry name" value="GTPASE DER"/>
    <property type="match status" value="1"/>
</dbReference>
<dbReference type="CDD" id="cd01894">
    <property type="entry name" value="EngA1"/>
    <property type="match status" value="1"/>
</dbReference>
<keyword evidence="4 10" id="KW-0677">Repeat</keyword>
<dbReference type="PROSITE" id="PS51712">
    <property type="entry name" value="G_ENGA"/>
    <property type="match status" value="2"/>
</dbReference>
<proteinExistence type="inferred from homology"/>
<dbReference type="NCBIfam" id="TIGR00231">
    <property type="entry name" value="small_GTP"/>
    <property type="match status" value="2"/>
</dbReference>
<dbReference type="InterPro" id="IPR003593">
    <property type="entry name" value="AAA+_ATPase"/>
</dbReference>
<dbReference type="InterPro" id="IPR015946">
    <property type="entry name" value="KH_dom-like_a/b"/>
</dbReference>
<evidence type="ECO:0000256" key="7">
    <source>
        <dbReference type="ARBA" id="ARBA00032345"/>
    </source>
</evidence>
<dbReference type="Pfam" id="PF14714">
    <property type="entry name" value="KH_dom-like"/>
    <property type="match status" value="1"/>
</dbReference>
<dbReference type="InterPro" id="IPR005225">
    <property type="entry name" value="Small_GTP-bd"/>
</dbReference>
<feature type="binding site" evidence="8">
    <location>
        <begin position="307"/>
        <end position="310"/>
    </location>
    <ligand>
        <name>GTP</name>
        <dbReference type="ChEBI" id="CHEBI:37565"/>
        <label>2</label>
    </ligand>
</feature>
<dbReference type="RefSeq" id="WP_041977481.1">
    <property type="nucleotide sequence ID" value="NZ_CBXV010000008.1"/>
</dbReference>
<evidence type="ECO:0000256" key="4">
    <source>
        <dbReference type="ARBA" id="ARBA00022737"/>
    </source>
</evidence>
<dbReference type="InterPro" id="IPR016484">
    <property type="entry name" value="GTPase_Der"/>
</dbReference>
<evidence type="ECO:0000256" key="2">
    <source>
        <dbReference type="ARBA" id="ARBA00020953"/>
    </source>
</evidence>
<dbReference type="Gene3D" id="3.40.50.300">
    <property type="entry name" value="P-loop containing nucleotide triphosphate hydrolases"/>
    <property type="match status" value="2"/>
</dbReference>
<dbReference type="InterPro" id="IPR027417">
    <property type="entry name" value="P-loop_NTPase"/>
</dbReference>
<dbReference type="FunFam" id="3.40.50.300:FF:000057">
    <property type="entry name" value="GTPase Der"/>
    <property type="match status" value="1"/>
</dbReference>
<feature type="binding site" evidence="8">
    <location>
        <begin position="19"/>
        <end position="26"/>
    </location>
    <ligand>
        <name>GTP</name>
        <dbReference type="ChEBI" id="CHEBI:37565"/>
        <label>1</label>
    </ligand>
</feature>
<dbReference type="NCBIfam" id="TIGR03594">
    <property type="entry name" value="GTPase_EngA"/>
    <property type="match status" value="1"/>
</dbReference>